<feature type="binding site" evidence="7">
    <location>
        <position position="408"/>
    </location>
    <ligand>
        <name>ADP</name>
        <dbReference type="ChEBI" id="CHEBI:456216"/>
    </ligand>
</feature>
<feature type="binding site" evidence="7">
    <location>
        <position position="308"/>
    </location>
    <ligand>
        <name>ATP</name>
        <dbReference type="ChEBI" id="CHEBI:30616"/>
    </ligand>
</feature>
<feature type="binding site" evidence="7">
    <location>
        <position position="244"/>
    </location>
    <ligand>
        <name>glycerol</name>
        <dbReference type="ChEBI" id="CHEBI:17754"/>
    </ligand>
</feature>
<dbReference type="SUPFAM" id="SSF53067">
    <property type="entry name" value="Actin-like ATPase domain"/>
    <property type="match status" value="2"/>
</dbReference>
<dbReference type="RefSeq" id="WP_233089697.1">
    <property type="nucleotide sequence ID" value="NZ_BAABWN010000018.1"/>
</dbReference>
<evidence type="ECO:0000256" key="1">
    <source>
        <dbReference type="ARBA" id="ARBA00009156"/>
    </source>
</evidence>
<feature type="binding site" evidence="7">
    <location>
        <position position="243"/>
    </location>
    <ligand>
        <name>glycerol</name>
        <dbReference type="ChEBI" id="CHEBI:17754"/>
    </ligand>
</feature>
<keyword evidence="5 7" id="KW-0319">Glycerol metabolism</keyword>
<dbReference type="PROSITE" id="PS00933">
    <property type="entry name" value="FGGY_KINASES_1"/>
    <property type="match status" value="1"/>
</dbReference>
<feature type="binding site" evidence="7">
    <location>
        <position position="12"/>
    </location>
    <ligand>
        <name>sn-glycerol 3-phosphate</name>
        <dbReference type="ChEBI" id="CHEBI:57597"/>
    </ligand>
</feature>
<proteinExistence type="inferred from homology"/>
<dbReference type="Pfam" id="PF00370">
    <property type="entry name" value="FGGY_N"/>
    <property type="match status" value="1"/>
</dbReference>
<dbReference type="NCBIfam" id="NF000756">
    <property type="entry name" value="PRK00047.1"/>
    <property type="match status" value="1"/>
</dbReference>
<feature type="binding site" evidence="7">
    <location>
        <position position="134"/>
    </location>
    <ligand>
        <name>sn-glycerol 3-phosphate</name>
        <dbReference type="ChEBI" id="CHEBI:57597"/>
    </ligand>
</feature>
<dbReference type="PIRSF" id="PIRSF000538">
    <property type="entry name" value="GlpK"/>
    <property type="match status" value="1"/>
</dbReference>
<feature type="binding site" evidence="7">
    <location>
        <position position="82"/>
    </location>
    <ligand>
        <name>sn-glycerol 3-phosphate</name>
        <dbReference type="ChEBI" id="CHEBI:57597"/>
    </ligand>
</feature>
<dbReference type="Gene3D" id="3.30.420.40">
    <property type="match status" value="2"/>
</dbReference>
<comment type="catalytic activity">
    <reaction evidence="7">
        <text>glycerol + ATP = sn-glycerol 3-phosphate + ADP + H(+)</text>
        <dbReference type="Rhea" id="RHEA:21644"/>
        <dbReference type="ChEBI" id="CHEBI:15378"/>
        <dbReference type="ChEBI" id="CHEBI:17754"/>
        <dbReference type="ChEBI" id="CHEBI:30616"/>
        <dbReference type="ChEBI" id="CHEBI:57597"/>
        <dbReference type="ChEBI" id="CHEBI:456216"/>
        <dbReference type="EC" id="2.7.1.30"/>
    </reaction>
</comment>
<dbReference type="HAMAP" id="MF_00186">
    <property type="entry name" value="Glycerol_kin"/>
    <property type="match status" value="1"/>
</dbReference>
<evidence type="ECO:0000259" key="9">
    <source>
        <dbReference type="Pfam" id="PF02782"/>
    </source>
</evidence>
<feature type="binding site" evidence="7">
    <location>
        <position position="412"/>
    </location>
    <ligand>
        <name>ADP</name>
        <dbReference type="ChEBI" id="CHEBI:456216"/>
    </ligand>
</feature>
<feature type="binding site" evidence="7">
    <location>
        <position position="312"/>
    </location>
    <ligand>
        <name>ATP</name>
        <dbReference type="ChEBI" id="CHEBI:30616"/>
    </ligand>
</feature>
<comment type="pathway">
    <text evidence="7">Polyol metabolism; glycerol degradation via glycerol kinase pathway; sn-glycerol 3-phosphate from glycerol: step 1/1.</text>
</comment>
<dbReference type="InterPro" id="IPR043129">
    <property type="entry name" value="ATPase_NBD"/>
</dbReference>
<name>A0ABQ0AEI6_9GAMM</name>
<evidence type="ECO:0000259" key="8">
    <source>
        <dbReference type="Pfam" id="PF00370"/>
    </source>
</evidence>
<feature type="binding site" evidence="7">
    <location>
        <position position="134"/>
    </location>
    <ligand>
        <name>glycerol</name>
        <dbReference type="ChEBI" id="CHEBI:17754"/>
    </ligand>
</feature>
<feature type="binding site" evidence="7">
    <location>
        <position position="16"/>
    </location>
    <ligand>
        <name>ADP</name>
        <dbReference type="ChEBI" id="CHEBI:456216"/>
    </ligand>
</feature>
<sequence>MDRYLLSIDQGTTSTRAVLFTTEGAIVAKAQSEFPQYFPENGWVEHDPNDLLTTSIDCCQRVLKEQNIDVSQVAAMGITNQRETTIVWDKNTGKAIYNAIVWQDRRASVYCQQLKDDGLEPMLQEKTGLLADPYFSATKLKWVLDNVSGARQKAEQGDLLFGTVDTYLLWHLTHGKSHKTDASNASRTLLFNIHTQSWDKKLLALFDIPECMLPEVADSAHDFGVSEKSILGAEIPILAMAGDQQAALFGQACFKSGMAKSTYGTGCFLILNTGDKALTSKNQLLTTVAYRLNGKVTYAVEGSIFVAGAAIQWLRDGLKLINQADEAEILARDTPLSHGVYMVPAFTGLGAPYWDPDARGAIFGLTRNTGIKEIVTAGLQSVCYQTKDLQKSMEIDGVRPVSLRVDGGMAANAWFLQFLADILGARVDVPKVIETTAQGVAFLAGLQAGIFTSLEHIETAWNLEASYDPVMTKPERDKFYAGWKKSVKRVSSELN</sequence>
<dbReference type="InterPro" id="IPR018484">
    <property type="entry name" value="FGGY_N"/>
</dbReference>
<dbReference type="EMBL" id="BAABWN010000018">
    <property type="protein sequence ID" value="GAA6170062.1"/>
    <property type="molecule type" value="Genomic_DNA"/>
</dbReference>
<feature type="binding site" evidence="7">
    <location>
        <position position="14"/>
    </location>
    <ligand>
        <name>ATP</name>
        <dbReference type="ChEBI" id="CHEBI:30616"/>
    </ligand>
</feature>
<gene>
    <name evidence="10" type="primary">glpK_1</name>
    <name evidence="7" type="synonym">glpK</name>
    <name evidence="10" type="ORF">NBRC116591_38740</name>
</gene>
<evidence type="ECO:0000256" key="4">
    <source>
        <dbReference type="ARBA" id="ARBA00022777"/>
    </source>
</evidence>
<feature type="domain" description="Carbohydrate kinase FGGY N-terminal" evidence="8">
    <location>
        <begin position="4"/>
        <end position="250"/>
    </location>
</feature>
<feature type="binding site" evidence="7">
    <location>
        <position position="265"/>
    </location>
    <ligand>
        <name>ADP</name>
        <dbReference type="ChEBI" id="CHEBI:456216"/>
    </ligand>
</feature>
<evidence type="ECO:0000256" key="2">
    <source>
        <dbReference type="ARBA" id="ARBA00022679"/>
    </source>
</evidence>
<evidence type="ECO:0000256" key="7">
    <source>
        <dbReference type="HAMAP-Rule" id="MF_00186"/>
    </source>
</evidence>
<comment type="caution">
    <text evidence="10">The sequence shown here is derived from an EMBL/GenBank/DDBJ whole genome shotgun (WGS) entry which is preliminary data.</text>
</comment>
<evidence type="ECO:0000256" key="3">
    <source>
        <dbReference type="ARBA" id="ARBA00022741"/>
    </source>
</evidence>
<keyword evidence="11" id="KW-1185">Reference proteome</keyword>
<dbReference type="PANTHER" id="PTHR10196">
    <property type="entry name" value="SUGAR KINASE"/>
    <property type="match status" value="1"/>
</dbReference>
<evidence type="ECO:0000256" key="6">
    <source>
        <dbReference type="ARBA" id="ARBA00022840"/>
    </source>
</evidence>
<feature type="binding site" evidence="7">
    <location>
        <position position="308"/>
    </location>
    <ligand>
        <name>ADP</name>
        <dbReference type="ChEBI" id="CHEBI:456216"/>
    </ligand>
</feature>
<dbReference type="EC" id="2.7.1.30" evidence="7"/>
<keyword evidence="2 7" id="KW-0808">Transferase</keyword>
<dbReference type="Pfam" id="PF02782">
    <property type="entry name" value="FGGY_C"/>
    <property type="match status" value="1"/>
</dbReference>
<evidence type="ECO:0000313" key="11">
    <source>
        <dbReference type="Proteomes" id="UP001465153"/>
    </source>
</evidence>
<dbReference type="Proteomes" id="UP001465153">
    <property type="component" value="Unassembled WGS sequence"/>
</dbReference>
<feature type="binding site" evidence="7">
    <location>
        <position position="83"/>
    </location>
    <ligand>
        <name>glycerol</name>
        <dbReference type="ChEBI" id="CHEBI:17754"/>
    </ligand>
</feature>
<feature type="binding site" evidence="7">
    <location>
        <position position="13"/>
    </location>
    <ligand>
        <name>ATP</name>
        <dbReference type="ChEBI" id="CHEBI:30616"/>
    </ligand>
</feature>
<dbReference type="InterPro" id="IPR018483">
    <property type="entry name" value="Carb_kinase_FGGY_CS"/>
</dbReference>
<dbReference type="NCBIfam" id="TIGR01311">
    <property type="entry name" value="glycerol_kin"/>
    <property type="match status" value="1"/>
</dbReference>
<feature type="binding site" evidence="7">
    <location>
        <position position="265"/>
    </location>
    <ligand>
        <name>ATP</name>
        <dbReference type="ChEBI" id="CHEBI:30616"/>
    </ligand>
</feature>
<feature type="binding site" evidence="7">
    <location>
        <position position="82"/>
    </location>
    <ligand>
        <name>glycerol</name>
        <dbReference type="ChEBI" id="CHEBI:17754"/>
    </ligand>
</feature>
<dbReference type="InterPro" id="IPR005999">
    <property type="entry name" value="Glycerol_kin"/>
</dbReference>
<dbReference type="PANTHER" id="PTHR10196:SF78">
    <property type="entry name" value="GLYCEROL KINASE"/>
    <property type="match status" value="1"/>
</dbReference>
<keyword evidence="6 7" id="KW-0067">ATP-binding</keyword>
<accession>A0ABQ0AEI6</accession>
<dbReference type="GO" id="GO:0016301">
    <property type="term" value="F:kinase activity"/>
    <property type="evidence" value="ECO:0007669"/>
    <property type="project" value="UniProtKB-KW"/>
</dbReference>
<comment type="function">
    <text evidence="7">Key enzyme in the regulation of glycerol uptake and metabolism. Catalyzes the phosphorylation of glycerol to yield sn-glycerol 3-phosphate.</text>
</comment>
<reference evidence="10 11" key="1">
    <citation type="submission" date="2024-04" db="EMBL/GenBank/DDBJ databases">
        <title>Draft genome sequence of Sessilibacter corallicola NBRC 116591.</title>
        <authorList>
            <person name="Miyakawa T."/>
            <person name="Kusuya Y."/>
            <person name="Miura T."/>
        </authorList>
    </citation>
    <scope>NUCLEOTIDE SEQUENCE [LARGE SCALE GENOMIC DNA]</scope>
    <source>
        <strain evidence="10 11">KU-00831-HH</strain>
    </source>
</reference>
<feature type="binding site" evidence="7">
    <location>
        <position position="243"/>
    </location>
    <ligand>
        <name>sn-glycerol 3-phosphate</name>
        <dbReference type="ChEBI" id="CHEBI:57597"/>
    </ligand>
</feature>
<keyword evidence="3 7" id="KW-0547">Nucleotide-binding</keyword>
<organism evidence="10 11">
    <name type="scientific">Sessilibacter corallicola</name>
    <dbReference type="NCBI Taxonomy" id="2904075"/>
    <lineage>
        <taxon>Bacteria</taxon>
        <taxon>Pseudomonadati</taxon>
        <taxon>Pseudomonadota</taxon>
        <taxon>Gammaproteobacteria</taxon>
        <taxon>Cellvibrionales</taxon>
        <taxon>Cellvibrionaceae</taxon>
        <taxon>Sessilibacter</taxon>
    </lineage>
</organism>
<dbReference type="InterPro" id="IPR000577">
    <property type="entry name" value="Carb_kinase_FGGY"/>
</dbReference>
<evidence type="ECO:0000256" key="5">
    <source>
        <dbReference type="ARBA" id="ARBA00022798"/>
    </source>
</evidence>
<feature type="binding site" evidence="7">
    <location>
        <position position="12"/>
    </location>
    <ligand>
        <name>ADP</name>
        <dbReference type="ChEBI" id="CHEBI:456216"/>
    </ligand>
</feature>
<feature type="binding site" evidence="7">
    <location>
        <position position="12"/>
    </location>
    <ligand>
        <name>ATP</name>
        <dbReference type="ChEBI" id="CHEBI:30616"/>
    </ligand>
</feature>
<feature type="binding site" evidence="7">
    <location>
        <position position="83"/>
    </location>
    <ligand>
        <name>sn-glycerol 3-phosphate</name>
        <dbReference type="ChEBI" id="CHEBI:57597"/>
    </ligand>
</feature>
<evidence type="ECO:0000313" key="10">
    <source>
        <dbReference type="EMBL" id="GAA6170062.1"/>
    </source>
</evidence>
<feature type="domain" description="Carbohydrate kinase FGGY C-terminal" evidence="9">
    <location>
        <begin position="260"/>
        <end position="447"/>
    </location>
</feature>
<protein>
    <recommendedName>
        <fullName evidence="7">Glycerol kinase</fullName>
        <ecNumber evidence="7">2.7.1.30</ecNumber>
    </recommendedName>
    <alternativeName>
        <fullName evidence="7">ATP:glycerol 3-phosphotransferase</fullName>
    </alternativeName>
    <alternativeName>
        <fullName evidence="7">Glycerokinase</fullName>
        <shortName evidence="7">GK</shortName>
    </alternativeName>
</protein>
<comment type="activity regulation">
    <text evidence="7">Inhibited by fructose 1,6-bisphosphate (FBP).</text>
</comment>
<keyword evidence="4 7" id="KW-0418">Kinase</keyword>
<comment type="similarity">
    <text evidence="1 7">Belongs to the FGGY kinase family.</text>
</comment>
<dbReference type="CDD" id="cd07786">
    <property type="entry name" value="FGGY_EcGK_like"/>
    <property type="match status" value="1"/>
</dbReference>
<dbReference type="InterPro" id="IPR018485">
    <property type="entry name" value="FGGY_C"/>
</dbReference>
<feature type="binding site" evidence="7">
    <location>
        <position position="408"/>
    </location>
    <ligand>
        <name>ATP</name>
        <dbReference type="ChEBI" id="CHEBI:30616"/>
    </ligand>
</feature>